<dbReference type="AlphaFoldDB" id="W2LD81"/>
<evidence type="ECO:0000313" key="1">
    <source>
        <dbReference type="EMBL" id="ETL95361.1"/>
    </source>
</evidence>
<proteinExistence type="predicted"/>
<gene>
    <name evidence="1" type="ORF">L917_06818</name>
</gene>
<accession>W2LD81</accession>
<feature type="non-terminal residue" evidence="1">
    <location>
        <position position="158"/>
    </location>
</feature>
<dbReference type="EMBL" id="KI679096">
    <property type="protein sequence ID" value="ETL95361.1"/>
    <property type="molecule type" value="Genomic_DNA"/>
</dbReference>
<name>W2LD81_PHYNI</name>
<organism evidence="1">
    <name type="scientific">Phytophthora nicotianae</name>
    <name type="common">Potato buckeye rot agent</name>
    <name type="synonym">Phytophthora parasitica</name>
    <dbReference type="NCBI Taxonomy" id="4792"/>
    <lineage>
        <taxon>Eukaryota</taxon>
        <taxon>Sar</taxon>
        <taxon>Stramenopiles</taxon>
        <taxon>Oomycota</taxon>
        <taxon>Peronosporomycetes</taxon>
        <taxon>Peronosporales</taxon>
        <taxon>Peronosporaceae</taxon>
        <taxon>Phytophthora</taxon>
    </lineage>
</organism>
<dbReference type="VEuPathDB" id="FungiDB:PPTG_24751"/>
<sequence>MLSRDDFVKFLLSSKTVAATTLKNQAAFLFKPYRDIDGSADNLIYLNSYSKKIIPASIRLHNKSKKQSLHNIATDKQQLNPISIYGMTGQLKTYIHKLFADYDMSPKSTKISNDDFAKWNIPSDRKNTKSFVRDQQRCNKLVTGSAREAWKEHDLPAD</sequence>
<dbReference type="OrthoDB" id="125152at2759"/>
<protein>
    <submittedName>
        <fullName evidence="1">Uncharacterized protein</fullName>
    </submittedName>
</protein>
<reference evidence="1" key="1">
    <citation type="submission" date="2013-11" db="EMBL/GenBank/DDBJ databases">
        <title>The Genome Sequence of Phytophthora parasitica CHvinca01.</title>
        <authorList>
            <consortium name="The Broad Institute Genomics Platform"/>
            <person name="Russ C."/>
            <person name="Tyler B."/>
            <person name="Panabieres F."/>
            <person name="Shan W."/>
            <person name="Tripathy S."/>
            <person name="Grunwald N."/>
            <person name="Machado M."/>
            <person name="Johnson C.S."/>
            <person name="Arredondo F."/>
            <person name="Hong C."/>
            <person name="Coffey M."/>
            <person name="Young S.K."/>
            <person name="Zeng Q."/>
            <person name="Gargeya S."/>
            <person name="Fitzgerald M."/>
            <person name="Abouelleil A."/>
            <person name="Alvarado L."/>
            <person name="Chapman S.B."/>
            <person name="Gainer-Dewar J."/>
            <person name="Goldberg J."/>
            <person name="Griggs A."/>
            <person name="Gujja S."/>
            <person name="Hansen M."/>
            <person name="Howarth C."/>
            <person name="Imamovic A."/>
            <person name="Ireland A."/>
            <person name="Larimer J."/>
            <person name="McCowan C."/>
            <person name="Murphy C."/>
            <person name="Pearson M."/>
            <person name="Poon T.W."/>
            <person name="Priest M."/>
            <person name="Roberts A."/>
            <person name="Saif S."/>
            <person name="Shea T."/>
            <person name="Sykes S."/>
            <person name="Wortman J."/>
            <person name="Nusbaum C."/>
            <person name="Birren B."/>
        </authorList>
    </citation>
    <scope>NUCLEOTIDE SEQUENCE [LARGE SCALE GENOMIC DNA]</scope>
    <source>
        <strain evidence="1">CHvinca01</strain>
    </source>
</reference>
<dbReference type="Proteomes" id="UP000054423">
    <property type="component" value="Unassembled WGS sequence"/>
</dbReference>